<keyword evidence="3" id="KW-1185">Reference proteome</keyword>
<feature type="transmembrane region" description="Helical" evidence="1">
    <location>
        <begin position="31"/>
        <end position="48"/>
    </location>
</feature>
<evidence type="ECO:0000313" key="3">
    <source>
        <dbReference type="Proteomes" id="UP001201262"/>
    </source>
</evidence>
<proteinExistence type="predicted"/>
<dbReference type="GeneID" id="70246895"/>
<name>A0AAD4PUV9_9EURO</name>
<comment type="caution">
    <text evidence="2">The sequence shown here is derived from an EMBL/GenBank/DDBJ whole genome shotgun (WGS) entry which is preliminary data.</text>
</comment>
<protein>
    <submittedName>
        <fullName evidence="2">Uncharacterized protein</fullName>
    </submittedName>
</protein>
<keyword evidence="1" id="KW-0812">Transmembrane</keyword>
<sequence>MSRRRNLRVKQTDCGEAALRIGQWRFQNPDASLLIVLCAVWLAAIRLFRRSGSKAFNIIT</sequence>
<keyword evidence="1" id="KW-1133">Transmembrane helix</keyword>
<evidence type="ECO:0000256" key="1">
    <source>
        <dbReference type="SAM" id="Phobius"/>
    </source>
</evidence>
<evidence type="ECO:0000313" key="2">
    <source>
        <dbReference type="EMBL" id="KAH8695576.1"/>
    </source>
</evidence>
<keyword evidence="1" id="KW-0472">Membrane</keyword>
<dbReference type="RefSeq" id="XP_046070718.1">
    <property type="nucleotide sequence ID" value="XM_046216608.1"/>
</dbReference>
<accession>A0AAD4PUV9</accession>
<organism evidence="2 3">
    <name type="scientific">Talaromyces proteolyticus</name>
    <dbReference type="NCBI Taxonomy" id="1131652"/>
    <lineage>
        <taxon>Eukaryota</taxon>
        <taxon>Fungi</taxon>
        <taxon>Dikarya</taxon>
        <taxon>Ascomycota</taxon>
        <taxon>Pezizomycotina</taxon>
        <taxon>Eurotiomycetes</taxon>
        <taxon>Eurotiomycetidae</taxon>
        <taxon>Eurotiales</taxon>
        <taxon>Trichocomaceae</taxon>
        <taxon>Talaromyces</taxon>
        <taxon>Talaromyces sect. Bacilispori</taxon>
    </lineage>
</organism>
<gene>
    <name evidence="2" type="ORF">BGW36DRAFT_382960</name>
</gene>
<dbReference type="Proteomes" id="UP001201262">
    <property type="component" value="Unassembled WGS sequence"/>
</dbReference>
<dbReference type="EMBL" id="JAJTJA010000008">
    <property type="protein sequence ID" value="KAH8695576.1"/>
    <property type="molecule type" value="Genomic_DNA"/>
</dbReference>
<dbReference type="AlphaFoldDB" id="A0AAD4PUV9"/>
<reference evidence="2" key="1">
    <citation type="submission" date="2021-12" db="EMBL/GenBank/DDBJ databases">
        <title>Convergent genome expansion in fungi linked to evolution of root-endophyte symbiosis.</title>
        <authorList>
            <consortium name="DOE Joint Genome Institute"/>
            <person name="Ke Y.-H."/>
            <person name="Bonito G."/>
            <person name="Liao H.-L."/>
            <person name="Looney B."/>
            <person name="Rojas-Flechas A."/>
            <person name="Nash J."/>
            <person name="Hameed K."/>
            <person name="Schadt C."/>
            <person name="Martin F."/>
            <person name="Crous P.W."/>
            <person name="Miettinen O."/>
            <person name="Magnuson J.K."/>
            <person name="Labbe J."/>
            <person name="Jacobson D."/>
            <person name="Doktycz M.J."/>
            <person name="Veneault-Fourrey C."/>
            <person name="Kuo A."/>
            <person name="Mondo S."/>
            <person name="Calhoun S."/>
            <person name="Riley R."/>
            <person name="Ohm R."/>
            <person name="LaButti K."/>
            <person name="Andreopoulos B."/>
            <person name="Pangilinan J."/>
            <person name="Nolan M."/>
            <person name="Tritt A."/>
            <person name="Clum A."/>
            <person name="Lipzen A."/>
            <person name="Daum C."/>
            <person name="Barry K."/>
            <person name="Grigoriev I.V."/>
            <person name="Vilgalys R."/>
        </authorList>
    </citation>
    <scope>NUCLEOTIDE SEQUENCE</scope>
    <source>
        <strain evidence="2">PMI_201</strain>
    </source>
</reference>